<accession>A0A938X908</accession>
<dbReference type="Proteomes" id="UP000774750">
    <property type="component" value="Unassembled WGS sequence"/>
</dbReference>
<keyword evidence="2" id="KW-1185">Reference proteome</keyword>
<comment type="caution">
    <text evidence="1">The sequence shown here is derived from an EMBL/GenBank/DDBJ whole genome shotgun (WGS) entry which is preliminary data.</text>
</comment>
<evidence type="ECO:0000313" key="1">
    <source>
        <dbReference type="EMBL" id="MBM6920869.1"/>
    </source>
</evidence>
<dbReference type="AlphaFoldDB" id="A0A938X908"/>
<evidence type="ECO:0000313" key="2">
    <source>
        <dbReference type="Proteomes" id="UP000774750"/>
    </source>
</evidence>
<sequence>MSLNTAEGNFEYVIWSNEYLDWADWQEAFDGEFDHCSDEEKYRLMSNLNNDYLEDDRNEMNVCVGSPIIIIADIGKWDGRHTGYREIESGCLKDCLYTELDGVTWYVDNKGDFRMDGYHHDGHNYYLYRRYRDGVSSEDIEDFQCKILDHTLTEEDIDRVTVRLGDDIAKIYGFTLPDQAKNNHERSDAR</sequence>
<proteinExistence type="predicted"/>
<name>A0A938X908_9FIRM</name>
<dbReference type="EMBL" id="JACJKY010000008">
    <property type="protein sequence ID" value="MBM6920869.1"/>
    <property type="molecule type" value="Genomic_DNA"/>
</dbReference>
<dbReference type="RefSeq" id="WP_204446235.1">
    <property type="nucleotide sequence ID" value="NZ_JACJKY010000008.1"/>
</dbReference>
<gene>
    <name evidence="1" type="ORF">H6A12_06855</name>
</gene>
<organism evidence="1 2">
    <name type="scientific">Merdimmobilis hominis</name>
    <dbReference type="NCBI Taxonomy" id="2897707"/>
    <lineage>
        <taxon>Bacteria</taxon>
        <taxon>Bacillati</taxon>
        <taxon>Bacillota</taxon>
        <taxon>Clostridia</taxon>
        <taxon>Eubacteriales</taxon>
        <taxon>Oscillospiraceae</taxon>
        <taxon>Merdimmobilis</taxon>
    </lineage>
</organism>
<reference evidence="1" key="2">
    <citation type="journal article" date="2021" name="Sci. Rep.">
        <title>The distribution of antibiotic resistance genes in chicken gut microbiota commensals.</title>
        <authorList>
            <person name="Juricova H."/>
            <person name="Matiasovicova J."/>
            <person name="Kubasova T."/>
            <person name="Cejkova D."/>
            <person name="Rychlik I."/>
        </authorList>
    </citation>
    <scope>NUCLEOTIDE SEQUENCE</scope>
    <source>
        <strain evidence="1">An559</strain>
    </source>
</reference>
<reference evidence="1" key="1">
    <citation type="submission" date="2020-08" db="EMBL/GenBank/DDBJ databases">
        <authorList>
            <person name="Cejkova D."/>
            <person name="Kubasova T."/>
            <person name="Jahodarova E."/>
            <person name="Rychlik I."/>
        </authorList>
    </citation>
    <scope>NUCLEOTIDE SEQUENCE</scope>
    <source>
        <strain evidence="1">An559</strain>
    </source>
</reference>
<protein>
    <submittedName>
        <fullName evidence="1">Uncharacterized protein</fullName>
    </submittedName>
</protein>